<dbReference type="STRING" id="341036.SAMN05660649_03436"/>
<sequence>MPIEYFYSEPDNVLCVKVDIPVVLAEEEVQIIVDNIAALPELAQKVDHIDARLDDFDARPIFIHENGDRWISVIEEEGWERFGWHWSTHRQPVVKKVLVSGILHKQIYYVDKHDIVKHVGEDIPFADDVTLDVAQPVVNEDNVYIKLKHKKIDMRWDLRRGSRLQQTGVMIFQVKVVEDRQIFVNVCPQLDRKCVKGVNLLKDGELESWGTDTTPIFWGASNVIRENSGAILGNVPTNSASLFQTVDLDIVPTGTYRMCFDATEVTPGGAATSAYTLTAEVVFYNRHGRVVSSESQSWTASQIPDNSTTRYCLNAMAPEEARSALVRFTFDPNSAVNAAQVLIDNVMLECTRVQNQYYEKYYTG</sequence>
<dbReference type="Proteomes" id="UP000199337">
    <property type="component" value="Unassembled WGS sequence"/>
</dbReference>
<evidence type="ECO:0000313" key="3">
    <source>
        <dbReference type="Proteomes" id="UP000199337"/>
    </source>
</evidence>
<dbReference type="Pfam" id="PF12673">
    <property type="entry name" value="SipL"/>
    <property type="match status" value="1"/>
</dbReference>
<accession>A0A1I2WD40</accession>
<proteinExistence type="predicted"/>
<dbReference type="AlphaFoldDB" id="A0A1I2WD40"/>
<keyword evidence="3" id="KW-1185">Reference proteome</keyword>
<dbReference type="RefSeq" id="WP_092472583.1">
    <property type="nucleotide sequence ID" value="NZ_FOOX01000013.1"/>
</dbReference>
<dbReference type="InterPro" id="IPR024300">
    <property type="entry name" value="SipL_SPOCS_dom"/>
</dbReference>
<evidence type="ECO:0000313" key="2">
    <source>
        <dbReference type="EMBL" id="SFG99290.1"/>
    </source>
</evidence>
<dbReference type="OrthoDB" id="1785142at2"/>
<name>A0A1I2WD40_9FIRM</name>
<evidence type="ECO:0000259" key="1">
    <source>
        <dbReference type="Pfam" id="PF12673"/>
    </source>
</evidence>
<protein>
    <recommendedName>
        <fullName evidence="1">SipL SPOCS domain-containing protein</fullName>
    </recommendedName>
</protein>
<gene>
    <name evidence="2" type="ORF">SAMN05660649_03436</name>
</gene>
<reference evidence="3" key="1">
    <citation type="submission" date="2016-10" db="EMBL/GenBank/DDBJ databases">
        <authorList>
            <person name="Varghese N."/>
            <person name="Submissions S."/>
        </authorList>
    </citation>
    <scope>NUCLEOTIDE SEQUENCE [LARGE SCALE GENOMIC DNA]</scope>
    <source>
        <strain evidence="3">DSM 17038</strain>
    </source>
</reference>
<feature type="domain" description="SipL SPOCS" evidence="1">
    <location>
        <begin position="92"/>
        <end position="152"/>
    </location>
</feature>
<organism evidence="2 3">
    <name type="scientific">Desulfotruncus arcticus DSM 17038</name>
    <dbReference type="NCBI Taxonomy" id="1121424"/>
    <lineage>
        <taxon>Bacteria</taxon>
        <taxon>Bacillati</taxon>
        <taxon>Bacillota</taxon>
        <taxon>Clostridia</taxon>
        <taxon>Eubacteriales</taxon>
        <taxon>Desulfallaceae</taxon>
        <taxon>Desulfotruncus</taxon>
    </lineage>
</organism>
<dbReference type="EMBL" id="FOOX01000013">
    <property type="protein sequence ID" value="SFG99290.1"/>
    <property type="molecule type" value="Genomic_DNA"/>
</dbReference>